<dbReference type="Proteomes" id="UP000234681">
    <property type="component" value="Chromosome 3"/>
</dbReference>
<organism evidence="1 2">
    <name type="scientific">Rattus norvegicus</name>
    <name type="common">Rat</name>
    <dbReference type="NCBI Taxonomy" id="10116"/>
    <lineage>
        <taxon>Eukaryota</taxon>
        <taxon>Metazoa</taxon>
        <taxon>Chordata</taxon>
        <taxon>Craniata</taxon>
        <taxon>Vertebrata</taxon>
        <taxon>Euteleostomi</taxon>
        <taxon>Mammalia</taxon>
        <taxon>Eutheria</taxon>
        <taxon>Euarchontoglires</taxon>
        <taxon>Glires</taxon>
        <taxon>Rodentia</taxon>
        <taxon>Myomorpha</taxon>
        <taxon>Muroidea</taxon>
        <taxon>Muridae</taxon>
        <taxon>Murinae</taxon>
        <taxon>Rattus</taxon>
    </lineage>
</organism>
<reference evidence="2" key="1">
    <citation type="submission" date="2005-09" db="EMBL/GenBank/DDBJ databases">
        <authorList>
            <person name="Mural R.J."/>
            <person name="Li P.W."/>
            <person name="Adams M.D."/>
            <person name="Amanatides P.G."/>
            <person name="Baden-Tillson H."/>
            <person name="Barnstead M."/>
            <person name="Chin S.H."/>
            <person name="Dew I."/>
            <person name="Evans C.A."/>
            <person name="Ferriera S."/>
            <person name="Flanigan M."/>
            <person name="Fosler C."/>
            <person name="Glodek A."/>
            <person name="Gu Z."/>
            <person name="Holt R.A."/>
            <person name="Jennings D."/>
            <person name="Kraft C.L."/>
            <person name="Lu F."/>
            <person name="Nguyen T."/>
            <person name="Nusskern D.R."/>
            <person name="Pfannkoch C.M."/>
            <person name="Sitter C."/>
            <person name="Sutton G.G."/>
            <person name="Venter J.C."/>
            <person name="Wang Z."/>
            <person name="Woodage T."/>
            <person name="Zheng X.H."/>
            <person name="Zhong F."/>
        </authorList>
    </citation>
    <scope>NUCLEOTIDE SEQUENCE [LARGE SCALE GENOMIC DNA]</scope>
    <source>
        <strain>BN</strain>
        <strain evidence="2">Sprague-Dawley</strain>
    </source>
</reference>
<accession>A6HMJ6</accession>
<evidence type="ECO:0000313" key="2">
    <source>
        <dbReference type="Proteomes" id="UP000234681"/>
    </source>
</evidence>
<dbReference type="AlphaFoldDB" id="A6HMJ6"/>
<proteinExistence type="predicted"/>
<protein>
    <submittedName>
        <fullName evidence="1">RCG26318</fullName>
    </submittedName>
</protein>
<sequence>MLGDIILFKQNHYQSKTCQAHPLFVVNLLHGAHSAQGQDHQRTVSELLRSSLEGRRTFTAHGAYGVHEPSCYPLPGLSLPGLSLPGLSLPQDYLRSKQ</sequence>
<gene>
    <name evidence="1" type="ORF">rCG_26318</name>
</gene>
<name>A6HMJ6_RAT</name>
<dbReference type="EMBL" id="CH473949">
    <property type="protein sequence ID" value="EDL79248.1"/>
    <property type="molecule type" value="Genomic_DNA"/>
</dbReference>
<evidence type="ECO:0000313" key="1">
    <source>
        <dbReference type="EMBL" id="EDL79248.1"/>
    </source>
</evidence>